<dbReference type="PROSITE" id="PS00409">
    <property type="entry name" value="PROKAR_NTER_METHYL"/>
    <property type="match status" value="1"/>
</dbReference>
<dbReference type="NCBIfam" id="TIGR02532">
    <property type="entry name" value="IV_pilin_GFxxxE"/>
    <property type="match status" value="1"/>
</dbReference>
<dbReference type="InterPro" id="IPR045584">
    <property type="entry name" value="Pilin-like"/>
</dbReference>
<sequence>MRKSAGFTLIELVIVIVILGILGAVAAPKFLNLQGDAYGANLQAVKSSMESAATLINTKAILAGEDKKEDGDLTSEQSGTGAAMKLAYGYPTANEIVNTLEIKNTGNDAEYVATAADDDGSVLISPKARAEEVDGGNEAVSTCAVKYENAEEGKRPAITIDKSTC</sequence>
<keyword evidence="1" id="KW-1133">Transmembrane helix</keyword>
<name>A0ABQ1IWP0_9GAMM</name>
<dbReference type="InterPro" id="IPR012902">
    <property type="entry name" value="N_methyl_site"/>
</dbReference>
<organism evidence="2 3">
    <name type="scientific">Oceanisphaera marina</name>
    <dbReference type="NCBI Taxonomy" id="2017550"/>
    <lineage>
        <taxon>Bacteria</taxon>
        <taxon>Pseudomonadati</taxon>
        <taxon>Pseudomonadota</taxon>
        <taxon>Gammaproteobacteria</taxon>
        <taxon>Aeromonadales</taxon>
        <taxon>Aeromonadaceae</taxon>
        <taxon>Oceanisphaera</taxon>
    </lineage>
</organism>
<reference evidence="3" key="1">
    <citation type="journal article" date="2019" name="Int. J. Syst. Evol. Microbiol.">
        <title>The Global Catalogue of Microorganisms (GCM) 10K type strain sequencing project: providing services to taxonomists for standard genome sequencing and annotation.</title>
        <authorList>
            <consortium name="The Broad Institute Genomics Platform"/>
            <consortium name="The Broad Institute Genome Sequencing Center for Infectious Disease"/>
            <person name="Wu L."/>
            <person name="Ma J."/>
        </authorList>
    </citation>
    <scope>NUCLEOTIDE SEQUENCE [LARGE SCALE GENOMIC DNA]</scope>
    <source>
        <strain evidence="3">CGMCC 1.15923</strain>
    </source>
</reference>
<dbReference type="EMBL" id="BMKE01000038">
    <property type="protein sequence ID" value="GGB54106.1"/>
    <property type="molecule type" value="Genomic_DNA"/>
</dbReference>
<dbReference type="SUPFAM" id="SSF54523">
    <property type="entry name" value="Pili subunits"/>
    <property type="match status" value="1"/>
</dbReference>
<keyword evidence="3" id="KW-1185">Reference proteome</keyword>
<evidence type="ECO:0000313" key="2">
    <source>
        <dbReference type="EMBL" id="GGB54106.1"/>
    </source>
</evidence>
<dbReference type="Pfam" id="PF07963">
    <property type="entry name" value="N_methyl"/>
    <property type="match status" value="1"/>
</dbReference>
<gene>
    <name evidence="2" type="ORF">GCM10011502_29060</name>
</gene>
<protein>
    <submittedName>
        <fullName evidence="2">Pilin structural protein V10</fullName>
    </submittedName>
</protein>
<feature type="transmembrane region" description="Helical" evidence="1">
    <location>
        <begin position="7"/>
        <end position="27"/>
    </location>
</feature>
<dbReference type="Proteomes" id="UP000646152">
    <property type="component" value="Unassembled WGS sequence"/>
</dbReference>
<keyword evidence="1" id="KW-0812">Transmembrane</keyword>
<keyword evidence="1" id="KW-0472">Membrane</keyword>
<proteinExistence type="predicted"/>
<comment type="caution">
    <text evidence="2">The sequence shown here is derived from an EMBL/GenBank/DDBJ whole genome shotgun (WGS) entry which is preliminary data.</text>
</comment>
<evidence type="ECO:0000313" key="3">
    <source>
        <dbReference type="Proteomes" id="UP000646152"/>
    </source>
</evidence>
<dbReference type="Gene3D" id="3.30.700.10">
    <property type="entry name" value="Glycoprotein, Type 4 Pilin"/>
    <property type="match status" value="1"/>
</dbReference>
<evidence type="ECO:0000256" key="1">
    <source>
        <dbReference type="SAM" id="Phobius"/>
    </source>
</evidence>
<accession>A0ABQ1IWP0</accession>
<dbReference type="RefSeq" id="WP_188630865.1">
    <property type="nucleotide sequence ID" value="NZ_BMKE01000038.1"/>
</dbReference>